<feature type="chain" id="PRO_5032302109" evidence="6">
    <location>
        <begin position="24"/>
        <end position="387"/>
    </location>
</feature>
<dbReference type="PANTHER" id="PTHR42953:SF1">
    <property type="entry name" value="METAL-BINDING PROTEIN HI_0362-RELATED"/>
    <property type="match status" value="1"/>
</dbReference>
<dbReference type="RefSeq" id="WP_183782435.1">
    <property type="nucleotide sequence ID" value="NZ_JACIBS010000001.1"/>
</dbReference>
<evidence type="ECO:0000256" key="5">
    <source>
        <dbReference type="SAM" id="MobiDB-lite"/>
    </source>
</evidence>
<feature type="compositionally biased region" description="Basic and acidic residues" evidence="5">
    <location>
        <begin position="143"/>
        <end position="161"/>
    </location>
</feature>
<keyword evidence="8" id="KW-1185">Reference proteome</keyword>
<name>A0A839XN79_9PSEU</name>
<dbReference type="AlphaFoldDB" id="A0A839XN79"/>
<dbReference type="PANTHER" id="PTHR42953">
    <property type="entry name" value="HIGH-AFFINITY ZINC UPTAKE SYSTEM PROTEIN ZNUA-RELATED"/>
    <property type="match status" value="1"/>
</dbReference>
<evidence type="ECO:0000256" key="3">
    <source>
        <dbReference type="ARBA" id="ARBA00022723"/>
    </source>
</evidence>
<feature type="region of interest" description="Disordered" evidence="5">
    <location>
        <begin position="117"/>
        <end position="222"/>
    </location>
</feature>
<evidence type="ECO:0000313" key="7">
    <source>
        <dbReference type="EMBL" id="MBB3663339.1"/>
    </source>
</evidence>
<dbReference type="GO" id="GO:0030313">
    <property type="term" value="C:cell envelope"/>
    <property type="evidence" value="ECO:0007669"/>
    <property type="project" value="UniProtKB-SubCell"/>
</dbReference>
<reference evidence="7 8" key="1">
    <citation type="submission" date="2020-08" db="EMBL/GenBank/DDBJ databases">
        <title>Sequencing the genomes of 1000 actinobacteria strains.</title>
        <authorList>
            <person name="Klenk H.-P."/>
        </authorList>
    </citation>
    <scope>NUCLEOTIDE SEQUENCE [LARGE SCALE GENOMIC DNA]</scope>
    <source>
        <strain evidence="7 8">DSM 45267</strain>
    </source>
</reference>
<sequence>MNKARAFTAVPMAAALIAATACGGSEDGSGDDSAITVVASTNVWGSVVKAVGGEHVEVKSLIDDPSGDPHSYEATAEDAADVQDGELLVYNGGGYDDFFTQLAEQSTSKRFVVAVEDDGGDQHGHGEDGHGGESGPDGLRSQQGDDHDDHDHGTDDGHGDDQGGQDGQDEGHGEQGEGAEDGHDDEGHGDDHGEGNSDEGNSDEGGHGHEGHSHGDGDNEHVWYDPEVVGEVADDVAAELAEIDPGQKQTFTDNAAAFKKRLDGMEQQIADIPDGRVLATAPVAHYLLEGAGLEDVTPQDYTRAIENETDVPVAAQQRVTNLVKNGEIDAVVNNPQTVTSVTEKLTSEAEGANVPVVDMTETLPEGQDDYIAWMTGQIEELAGALGQ</sequence>
<dbReference type="EMBL" id="JACIBS010000001">
    <property type="protein sequence ID" value="MBB3663339.1"/>
    <property type="molecule type" value="Genomic_DNA"/>
</dbReference>
<dbReference type="PROSITE" id="PS51257">
    <property type="entry name" value="PROKAR_LIPOPROTEIN"/>
    <property type="match status" value="1"/>
</dbReference>
<organism evidence="7 8">
    <name type="scientific">Prauserella sediminis</name>
    <dbReference type="NCBI Taxonomy" id="577680"/>
    <lineage>
        <taxon>Bacteria</taxon>
        <taxon>Bacillati</taxon>
        <taxon>Actinomycetota</taxon>
        <taxon>Actinomycetes</taxon>
        <taxon>Pseudonocardiales</taxon>
        <taxon>Pseudonocardiaceae</taxon>
        <taxon>Prauserella</taxon>
        <taxon>Prauserella salsuginis group</taxon>
    </lineage>
</organism>
<evidence type="ECO:0000256" key="2">
    <source>
        <dbReference type="ARBA" id="ARBA00022448"/>
    </source>
</evidence>
<dbReference type="SUPFAM" id="SSF53807">
    <property type="entry name" value="Helical backbone' metal receptor"/>
    <property type="match status" value="1"/>
</dbReference>
<dbReference type="InterPro" id="IPR006127">
    <property type="entry name" value="ZnuA-like"/>
</dbReference>
<dbReference type="GO" id="GO:0030001">
    <property type="term" value="P:metal ion transport"/>
    <property type="evidence" value="ECO:0007669"/>
    <property type="project" value="InterPro"/>
</dbReference>
<evidence type="ECO:0000313" key="8">
    <source>
        <dbReference type="Proteomes" id="UP000564573"/>
    </source>
</evidence>
<comment type="subcellular location">
    <subcellularLocation>
        <location evidence="1">Cell envelope</location>
    </subcellularLocation>
</comment>
<keyword evidence="4 6" id="KW-0732">Signal</keyword>
<dbReference type="Pfam" id="PF01297">
    <property type="entry name" value="ZnuA"/>
    <property type="match status" value="1"/>
</dbReference>
<gene>
    <name evidence="7" type="ORF">FB384_002243</name>
</gene>
<dbReference type="GO" id="GO:0046872">
    <property type="term" value="F:metal ion binding"/>
    <property type="evidence" value="ECO:0007669"/>
    <property type="project" value="UniProtKB-KW"/>
</dbReference>
<protein>
    <submittedName>
        <fullName evidence="7">Zinc/manganese transport system substrate-binding protein</fullName>
    </submittedName>
</protein>
<comment type="caution">
    <text evidence="7">The sequence shown here is derived from an EMBL/GenBank/DDBJ whole genome shotgun (WGS) entry which is preliminary data.</text>
</comment>
<accession>A0A839XN79</accession>
<dbReference type="Proteomes" id="UP000564573">
    <property type="component" value="Unassembled WGS sequence"/>
</dbReference>
<evidence type="ECO:0000256" key="4">
    <source>
        <dbReference type="ARBA" id="ARBA00022729"/>
    </source>
</evidence>
<feature type="compositionally biased region" description="Basic and acidic residues" evidence="5">
    <location>
        <begin position="204"/>
        <end position="222"/>
    </location>
</feature>
<feature type="signal peptide" evidence="6">
    <location>
        <begin position="1"/>
        <end position="23"/>
    </location>
</feature>
<evidence type="ECO:0000256" key="1">
    <source>
        <dbReference type="ARBA" id="ARBA00004196"/>
    </source>
</evidence>
<proteinExistence type="predicted"/>
<feature type="compositionally biased region" description="Basic and acidic residues" evidence="5">
    <location>
        <begin position="120"/>
        <end position="131"/>
    </location>
</feature>
<keyword evidence="3" id="KW-0479">Metal-binding</keyword>
<dbReference type="Gene3D" id="3.40.50.1980">
    <property type="entry name" value="Nitrogenase molybdenum iron protein domain"/>
    <property type="match status" value="3"/>
</dbReference>
<feature type="compositionally biased region" description="Basic and acidic residues" evidence="5">
    <location>
        <begin position="185"/>
        <end position="195"/>
    </location>
</feature>
<dbReference type="InterPro" id="IPR050492">
    <property type="entry name" value="Bact_metal-bind_prot9"/>
</dbReference>
<keyword evidence="2" id="KW-0813">Transport</keyword>
<evidence type="ECO:0000256" key="6">
    <source>
        <dbReference type="SAM" id="SignalP"/>
    </source>
</evidence>